<proteinExistence type="predicted"/>
<organism evidence="2 3">
    <name type="scientific">Streptomyces luteosporeus</name>
    <dbReference type="NCBI Taxonomy" id="173856"/>
    <lineage>
        <taxon>Bacteria</taxon>
        <taxon>Bacillati</taxon>
        <taxon>Actinomycetota</taxon>
        <taxon>Actinomycetes</taxon>
        <taxon>Kitasatosporales</taxon>
        <taxon>Streptomycetaceae</taxon>
        <taxon>Streptomyces</taxon>
    </lineage>
</organism>
<protein>
    <recommendedName>
        <fullName evidence="4">MarR family transcriptional regulator</fullName>
    </recommendedName>
</protein>
<feature type="compositionally biased region" description="Basic and acidic residues" evidence="1">
    <location>
        <begin position="254"/>
        <end position="265"/>
    </location>
</feature>
<feature type="compositionally biased region" description="Pro residues" evidence="1">
    <location>
        <begin position="141"/>
        <end position="150"/>
    </location>
</feature>
<sequence>MATANSSVVLPAPSHPMANPGFGKHSAPDRAPPGAHDFVHLPKREAAIAAFIDRLPEGAAMDVKTLAKVLPDYGQQACRTAIRRLREAGHVFLRQVAAKTAAGVRWVTLTFFSRTARSQAWWEERVGEHPEARPAPEPEPVRPQPQPQPQALPSRAYQVLARLRHAEPRLTLSAAECEALEPLAAQWLDRDATAEQLTAAVTAGLPQHVHHPAGLVGKRLAVKMPPVPIRHLVPAPPAPRAVPDTFRAADDAKPVAHSRHADKCRAAAGFPLKNRRSQP</sequence>
<evidence type="ECO:0000256" key="1">
    <source>
        <dbReference type="SAM" id="MobiDB-lite"/>
    </source>
</evidence>
<feature type="compositionally biased region" description="Basic and acidic residues" evidence="1">
    <location>
        <begin position="123"/>
        <end position="140"/>
    </location>
</feature>
<accession>A0ABN3TKS3</accession>
<dbReference type="Proteomes" id="UP001500886">
    <property type="component" value="Unassembled WGS sequence"/>
</dbReference>
<keyword evidence="3" id="KW-1185">Reference proteome</keyword>
<feature type="region of interest" description="Disordered" evidence="1">
    <location>
        <begin position="254"/>
        <end position="279"/>
    </location>
</feature>
<dbReference type="RefSeq" id="WP_344433186.1">
    <property type="nucleotide sequence ID" value="NZ_BAAASL010000002.1"/>
</dbReference>
<evidence type="ECO:0000313" key="2">
    <source>
        <dbReference type="EMBL" id="GAA2709390.1"/>
    </source>
</evidence>
<comment type="caution">
    <text evidence="2">The sequence shown here is derived from an EMBL/GenBank/DDBJ whole genome shotgun (WGS) entry which is preliminary data.</text>
</comment>
<evidence type="ECO:0008006" key="4">
    <source>
        <dbReference type="Google" id="ProtNLM"/>
    </source>
</evidence>
<name>A0ABN3TKS3_9ACTN</name>
<feature type="region of interest" description="Disordered" evidence="1">
    <location>
        <begin position="123"/>
        <end position="152"/>
    </location>
</feature>
<gene>
    <name evidence="2" type="ORF">GCM10010315_07370</name>
</gene>
<dbReference type="EMBL" id="BAAASL010000002">
    <property type="protein sequence ID" value="GAA2709390.1"/>
    <property type="molecule type" value="Genomic_DNA"/>
</dbReference>
<reference evidence="2 3" key="1">
    <citation type="journal article" date="2019" name="Int. J. Syst. Evol. Microbiol.">
        <title>The Global Catalogue of Microorganisms (GCM) 10K type strain sequencing project: providing services to taxonomists for standard genome sequencing and annotation.</title>
        <authorList>
            <consortium name="The Broad Institute Genomics Platform"/>
            <consortium name="The Broad Institute Genome Sequencing Center for Infectious Disease"/>
            <person name="Wu L."/>
            <person name="Ma J."/>
        </authorList>
    </citation>
    <scope>NUCLEOTIDE SEQUENCE [LARGE SCALE GENOMIC DNA]</scope>
    <source>
        <strain evidence="2 3">JCM 4542</strain>
    </source>
</reference>
<evidence type="ECO:0000313" key="3">
    <source>
        <dbReference type="Proteomes" id="UP001500886"/>
    </source>
</evidence>
<feature type="region of interest" description="Disordered" evidence="1">
    <location>
        <begin position="1"/>
        <end position="34"/>
    </location>
</feature>